<reference evidence="3 4" key="1">
    <citation type="submission" date="2017-05" db="EMBL/GenBank/DDBJ databases">
        <title>The Genome Sequence of Enterococcus mundtii 6B1_DIV0119.</title>
        <authorList>
            <consortium name="The Broad Institute Genomics Platform"/>
            <consortium name="The Broad Institute Genomic Center for Infectious Diseases"/>
            <person name="Earl A."/>
            <person name="Manson A."/>
            <person name="Schwartman J."/>
            <person name="Gilmore M."/>
            <person name="Abouelleil A."/>
            <person name="Cao P."/>
            <person name="Chapman S."/>
            <person name="Cusick C."/>
            <person name="Shea T."/>
            <person name="Young S."/>
            <person name="Neafsey D."/>
            <person name="Nusbaum C."/>
            <person name="Birren B."/>
        </authorList>
    </citation>
    <scope>NUCLEOTIDE SEQUENCE [LARGE SCALE GENOMIC DNA]</scope>
    <source>
        <strain evidence="3 4">6B1_DIV0119</strain>
    </source>
</reference>
<keyword evidence="1" id="KW-0472">Membrane</keyword>
<keyword evidence="1" id="KW-0812">Transmembrane</keyword>
<dbReference type="EMBL" id="NGMS01000001">
    <property type="protein sequence ID" value="OTP26451.1"/>
    <property type="molecule type" value="Genomic_DNA"/>
</dbReference>
<dbReference type="AlphaFoldDB" id="A0A242KX60"/>
<proteinExistence type="predicted"/>
<evidence type="ECO:0000313" key="2">
    <source>
        <dbReference type="EMBL" id="GEL80020.1"/>
    </source>
</evidence>
<feature type="transmembrane region" description="Helical" evidence="1">
    <location>
        <begin position="60"/>
        <end position="83"/>
    </location>
</feature>
<reference evidence="2 5" key="2">
    <citation type="submission" date="2019-07" db="EMBL/GenBank/DDBJ databases">
        <title>Whole genome shotgun sequence of Enterococcus mundtii NBRC 100490.</title>
        <authorList>
            <person name="Hosoyama A."/>
            <person name="Uohara A."/>
            <person name="Ohji S."/>
            <person name="Ichikawa N."/>
        </authorList>
    </citation>
    <scope>NUCLEOTIDE SEQUENCE [LARGE SCALE GENOMIC DNA]</scope>
    <source>
        <strain evidence="2 5">NBRC 100490</strain>
    </source>
</reference>
<dbReference type="Proteomes" id="UP000321175">
    <property type="component" value="Unassembled WGS sequence"/>
</dbReference>
<feature type="transmembrane region" description="Helical" evidence="1">
    <location>
        <begin position="30"/>
        <end position="48"/>
    </location>
</feature>
<comment type="caution">
    <text evidence="3">The sequence shown here is derived from an EMBL/GenBank/DDBJ whole genome shotgun (WGS) entry which is preliminary data.</text>
</comment>
<protein>
    <submittedName>
        <fullName evidence="3">Uncharacterized protein</fullName>
    </submittedName>
</protein>
<evidence type="ECO:0000313" key="3">
    <source>
        <dbReference type="EMBL" id="OTP26451.1"/>
    </source>
</evidence>
<dbReference type="EMBL" id="BJWA01000006">
    <property type="protein sequence ID" value="GEL80020.1"/>
    <property type="molecule type" value="Genomic_DNA"/>
</dbReference>
<evidence type="ECO:0000256" key="1">
    <source>
        <dbReference type="SAM" id="Phobius"/>
    </source>
</evidence>
<dbReference type="Proteomes" id="UP000195024">
    <property type="component" value="Unassembled WGS sequence"/>
</dbReference>
<evidence type="ECO:0000313" key="5">
    <source>
        <dbReference type="Proteomes" id="UP000321175"/>
    </source>
</evidence>
<organism evidence="3 4">
    <name type="scientific">Enterococcus mundtii</name>
    <dbReference type="NCBI Taxonomy" id="53346"/>
    <lineage>
        <taxon>Bacteria</taxon>
        <taxon>Bacillati</taxon>
        <taxon>Bacillota</taxon>
        <taxon>Bacilli</taxon>
        <taxon>Lactobacillales</taxon>
        <taxon>Enterococcaceae</taxon>
        <taxon>Enterococcus</taxon>
    </lineage>
</organism>
<name>A0A242KX60_ENTMU</name>
<accession>A0A242KX60</accession>
<sequence length="88" mass="10205">MNGYKIRLIVSMILSILCLLGAIIDYGGYIGFILVFVIIIPGLAGIHFTTKITMRRYLKWSLLVVNYLFATTLTIWDLVYVFLQFFYK</sequence>
<keyword evidence="5" id="KW-1185">Reference proteome</keyword>
<keyword evidence="1" id="KW-1133">Transmembrane helix</keyword>
<evidence type="ECO:0000313" key="4">
    <source>
        <dbReference type="Proteomes" id="UP000195024"/>
    </source>
</evidence>
<feature type="transmembrane region" description="Helical" evidence="1">
    <location>
        <begin position="7"/>
        <end position="24"/>
    </location>
</feature>
<dbReference type="GeneID" id="60998448"/>
<dbReference type="RefSeq" id="WP_019724199.1">
    <property type="nucleotide sequence ID" value="NZ_BJWA01000006.1"/>
</dbReference>
<gene>
    <name evidence="3" type="ORF">A5802_000162</name>
    <name evidence="2" type="ORF">EMU01_11640</name>
</gene>